<dbReference type="EMBL" id="BMIJ01000004">
    <property type="protein sequence ID" value="GGB93845.1"/>
    <property type="molecule type" value="Genomic_DNA"/>
</dbReference>
<dbReference type="SUPFAM" id="SSF53850">
    <property type="entry name" value="Periplasmic binding protein-like II"/>
    <property type="match status" value="1"/>
</dbReference>
<evidence type="ECO:0000256" key="3">
    <source>
        <dbReference type="ARBA" id="ARBA00023125"/>
    </source>
</evidence>
<protein>
    <submittedName>
        <fullName evidence="6">LysR family transcriptional regulator</fullName>
    </submittedName>
</protein>
<evidence type="ECO:0000256" key="4">
    <source>
        <dbReference type="ARBA" id="ARBA00023163"/>
    </source>
</evidence>
<reference evidence="7" key="1">
    <citation type="journal article" date="2019" name="Int. J. Syst. Evol. Microbiol.">
        <title>The Global Catalogue of Microorganisms (GCM) 10K type strain sequencing project: providing services to taxonomists for standard genome sequencing and annotation.</title>
        <authorList>
            <consortium name="The Broad Institute Genomics Platform"/>
            <consortium name="The Broad Institute Genome Sequencing Center for Infectious Disease"/>
            <person name="Wu L."/>
            <person name="Ma J."/>
        </authorList>
    </citation>
    <scope>NUCLEOTIDE SEQUENCE [LARGE SCALE GENOMIC DNA]</scope>
    <source>
        <strain evidence="7">CGMCC 1.15341</strain>
    </source>
</reference>
<evidence type="ECO:0000259" key="5">
    <source>
        <dbReference type="PROSITE" id="PS50931"/>
    </source>
</evidence>
<feature type="domain" description="HTH lysR-type" evidence="5">
    <location>
        <begin position="9"/>
        <end position="66"/>
    </location>
</feature>
<proteinExistence type="inferred from homology"/>
<keyword evidence="2" id="KW-0805">Transcription regulation</keyword>
<dbReference type="PRINTS" id="PR00039">
    <property type="entry name" value="HTHLYSR"/>
</dbReference>
<dbReference type="Pfam" id="PF00126">
    <property type="entry name" value="HTH_1"/>
    <property type="match status" value="1"/>
</dbReference>
<dbReference type="Gene3D" id="3.40.190.290">
    <property type="match status" value="1"/>
</dbReference>
<evidence type="ECO:0000313" key="7">
    <source>
        <dbReference type="Proteomes" id="UP000629025"/>
    </source>
</evidence>
<organism evidence="6 7">
    <name type="scientific">Marinobacterium zhoushanense</name>
    <dbReference type="NCBI Taxonomy" id="1679163"/>
    <lineage>
        <taxon>Bacteria</taxon>
        <taxon>Pseudomonadati</taxon>
        <taxon>Pseudomonadota</taxon>
        <taxon>Gammaproteobacteria</taxon>
        <taxon>Oceanospirillales</taxon>
        <taxon>Oceanospirillaceae</taxon>
        <taxon>Marinobacterium</taxon>
    </lineage>
</organism>
<dbReference type="Proteomes" id="UP000629025">
    <property type="component" value="Unassembled WGS sequence"/>
</dbReference>
<dbReference type="Pfam" id="PF03466">
    <property type="entry name" value="LysR_substrate"/>
    <property type="match status" value="1"/>
</dbReference>
<dbReference type="PANTHER" id="PTHR30419:SF8">
    <property type="entry name" value="NITROGEN ASSIMILATION TRANSCRIPTIONAL ACTIVATOR-RELATED"/>
    <property type="match status" value="1"/>
</dbReference>
<accession>A0ABQ1KCK4</accession>
<gene>
    <name evidence="6" type="primary">gbpR</name>
    <name evidence="6" type="ORF">GCM10011352_19860</name>
</gene>
<comment type="similarity">
    <text evidence="1">Belongs to the LysR transcriptional regulatory family.</text>
</comment>
<dbReference type="Gene3D" id="1.10.10.10">
    <property type="entry name" value="Winged helix-like DNA-binding domain superfamily/Winged helix DNA-binding domain"/>
    <property type="match status" value="1"/>
</dbReference>
<evidence type="ECO:0000256" key="2">
    <source>
        <dbReference type="ARBA" id="ARBA00023015"/>
    </source>
</evidence>
<keyword evidence="3" id="KW-0238">DNA-binding</keyword>
<dbReference type="InterPro" id="IPR036388">
    <property type="entry name" value="WH-like_DNA-bd_sf"/>
</dbReference>
<name>A0ABQ1KCK4_9GAMM</name>
<evidence type="ECO:0000313" key="6">
    <source>
        <dbReference type="EMBL" id="GGB93845.1"/>
    </source>
</evidence>
<dbReference type="InterPro" id="IPR036390">
    <property type="entry name" value="WH_DNA-bd_sf"/>
</dbReference>
<sequence length="320" mass="34691">MKIDLSKHLKINQLRLIAAIAEYGQLSIAADELAVTQPAASRMLADIEHTIGAKLFERHAKGMEATLIGRSVAQRAHNMLVELRDLARDVEELQRGEGGAATVGAVTGAAVGYVIPAVRQLKAVSPKADIHVNVDTSDVLLRDLAAGKNDFVLARIIPGVDANEFEVHPAKSEDVRLVVREDHPLANAKEVSLKELTGYEWVIQSHRVPMRDAINNACLAAGILPPDNIINSTSLLVMISILVSSSAIAPLASEVTDLLIGRQVGARLKVLPLREPIQMSPYYLLQMKGRQLSPLAARLRSLVSEELKRNKGEQKSGSEN</sequence>
<dbReference type="RefSeq" id="WP_188747844.1">
    <property type="nucleotide sequence ID" value="NZ_BMIJ01000004.1"/>
</dbReference>
<dbReference type="PANTHER" id="PTHR30419">
    <property type="entry name" value="HTH-TYPE TRANSCRIPTIONAL REGULATOR YBHD"/>
    <property type="match status" value="1"/>
</dbReference>
<comment type="caution">
    <text evidence="6">The sequence shown here is derived from an EMBL/GenBank/DDBJ whole genome shotgun (WGS) entry which is preliminary data.</text>
</comment>
<dbReference type="InterPro" id="IPR050950">
    <property type="entry name" value="HTH-type_LysR_regulators"/>
</dbReference>
<dbReference type="PROSITE" id="PS50931">
    <property type="entry name" value="HTH_LYSR"/>
    <property type="match status" value="1"/>
</dbReference>
<dbReference type="InterPro" id="IPR005119">
    <property type="entry name" value="LysR_subst-bd"/>
</dbReference>
<keyword evidence="7" id="KW-1185">Reference proteome</keyword>
<dbReference type="InterPro" id="IPR000847">
    <property type="entry name" value="LysR_HTH_N"/>
</dbReference>
<dbReference type="SUPFAM" id="SSF46785">
    <property type="entry name" value="Winged helix' DNA-binding domain"/>
    <property type="match status" value="1"/>
</dbReference>
<evidence type="ECO:0000256" key="1">
    <source>
        <dbReference type="ARBA" id="ARBA00009437"/>
    </source>
</evidence>
<keyword evidence="4" id="KW-0804">Transcription</keyword>